<dbReference type="PROSITE" id="PS00092">
    <property type="entry name" value="N6_MTASE"/>
    <property type="match status" value="1"/>
</dbReference>
<evidence type="ECO:0000256" key="5">
    <source>
        <dbReference type="ARBA" id="ARBA00022694"/>
    </source>
</evidence>
<comment type="similarity">
    <text evidence="6">Belongs to the methyltransferase superfamily. tRNA (adenine-N(6)-)-methyltransferase family.</text>
</comment>
<dbReference type="InterPro" id="IPR002052">
    <property type="entry name" value="DNA_methylase_N6_adenine_CS"/>
</dbReference>
<feature type="domain" description="Methyltransferase small" evidence="7">
    <location>
        <begin position="43"/>
        <end position="139"/>
    </location>
</feature>
<evidence type="ECO:0000313" key="8">
    <source>
        <dbReference type="EMBL" id="NIK73261.1"/>
    </source>
</evidence>
<protein>
    <recommendedName>
        <fullName evidence="6">tRNA1(Val) (adenine(37)-N6)-methyltransferase</fullName>
        <ecNumber evidence="6">2.1.1.223</ecNumber>
    </recommendedName>
    <alternativeName>
        <fullName evidence="6">tRNA m6A37 methyltransferase</fullName>
    </alternativeName>
</protein>
<sequence length="245" mass="28149">MPKRQKNDIFRFKQFSVEHALCGMKVSTEACILGAWAPPPATAPRHILDIGTGSGLLALMLAQRFPEALVHAVELEENACRQARLNFSRSPFASRICLFEQQDVLQWNAPCLYDLIVVNPPFFASSMRPQEQRKQLATHGVESLPPQKLAARSQQLLAPQGQLVVLYPPHEMQQFEQYAKKVGLHAIQQMQIYHSEKHPLFRLITVFSKQAQQIKRIETLYIRQANQIDYHPSYTQLLRPFYVIF</sequence>
<evidence type="ECO:0000256" key="2">
    <source>
        <dbReference type="ARBA" id="ARBA00022603"/>
    </source>
</evidence>
<evidence type="ECO:0000259" key="7">
    <source>
        <dbReference type="Pfam" id="PF05175"/>
    </source>
</evidence>
<dbReference type="SUPFAM" id="SSF53335">
    <property type="entry name" value="S-adenosyl-L-methionine-dependent methyltransferases"/>
    <property type="match status" value="1"/>
</dbReference>
<dbReference type="PANTHER" id="PTHR47739:SF1">
    <property type="entry name" value="TRNA1(VAL) (ADENINE(37)-N6)-METHYLTRANSFERASE"/>
    <property type="match status" value="1"/>
</dbReference>
<dbReference type="AlphaFoldDB" id="A0A846MP83"/>
<proteinExistence type="inferred from homology"/>
<dbReference type="GO" id="GO:0032259">
    <property type="term" value="P:methylation"/>
    <property type="evidence" value="ECO:0007669"/>
    <property type="project" value="UniProtKB-KW"/>
</dbReference>
<evidence type="ECO:0000256" key="6">
    <source>
        <dbReference type="HAMAP-Rule" id="MF_01872"/>
    </source>
</evidence>
<dbReference type="RefSeq" id="WP_166918519.1">
    <property type="nucleotide sequence ID" value="NZ_JAASRN010000001.1"/>
</dbReference>
<keyword evidence="4 6" id="KW-0949">S-adenosyl-L-methionine</keyword>
<dbReference type="InterPro" id="IPR029063">
    <property type="entry name" value="SAM-dependent_MTases_sf"/>
</dbReference>
<keyword evidence="5 6" id="KW-0819">tRNA processing</keyword>
<dbReference type="Proteomes" id="UP000537126">
    <property type="component" value="Unassembled WGS sequence"/>
</dbReference>
<dbReference type="PANTHER" id="PTHR47739">
    <property type="entry name" value="TRNA1(VAL) (ADENINE(37)-N6)-METHYLTRANSFERASE"/>
    <property type="match status" value="1"/>
</dbReference>
<keyword evidence="2 6" id="KW-0489">Methyltransferase</keyword>
<dbReference type="InterPro" id="IPR007848">
    <property type="entry name" value="Small_mtfrase_dom"/>
</dbReference>
<evidence type="ECO:0000256" key="3">
    <source>
        <dbReference type="ARBA" id="ARBA00022679"/>
    </source>
</evidence>
<evidence type="ECO:0000256" key="4">
    <source>
        <dbReference type="ARBA" id="ARBA00022691"/>
    </source>
</evidence>
<comment type="subcellular location">
    <subcellularLocation>
        <location evidence="6">Cytoplasm</location>
    </subcellularLocation>
</comment>
<organism evidence="8 9">
    <name type="scientific">Thermonema lapsum</name>
    <dbReference type="NCBI Taxonomy" id="28195"/>
    <lineage>
        <taxon>Bacteria</taxon>
        <taxon>Pseudomonadati</taxon>
        <taxon>Bacteroidota</taxon>
        <taxon>Cytophagia</taxon>
        <taxon>Cytophagales</taxon>
        <taxon>Thermonemataceae</taxon>
        <taxon>Thermonema</taxon>
    </lineage>
</organism>
<keyword evidence="1 6" id="KW-0963">Cytoplasm</keyword>
<dbReference type="GO" id="GO:0016430">
    <property type="term" value="F:tRNA (adenine-N6)-methyltransferase activity"/>
    <property type="evidence" value="ECO:0007669"/>
    <property type="project" value="UniProtKB-UniRule"/>
</dbReference>
<reference evidence="8 9" key="1">
    <citation type="submission" date="2020-03" db="EMBL/GenBank/DDBJ databases">
        <title>Genomic Encyclopedia of Type Strains, Phase IV (KMG-IV): sequencing the most valuable type-strain genomes for metagenomic binning, comparative biology and taxonomic classification.</title>
        <authorList>
            <person name="Goeker M."/>
        </authorList>
    </citation>
    <scope>NUCLEOTIDE SEQUENCE [LARGE SCALE GENOMIC DNA]</scope>
    <source>
        <strain evidence="8 9">DSM 5718</strain>
    </source>
</reference>
<dbReference type="Pfam" id="PF05175">
    <property type="entry name" value="MTS"/>
    <property type="match status" value="1"/>
</dbReference>
<comment type="caution">
    <text evidence="8">The sequence shown here is derived from an EMBL/GenBank/DDBJ whole genome shotgun (WGS) entry which is preliminary data.</text>
</comment>
<dbReference type="InterPro" id="IPR050210">
    <property type="entry name" value="tRNA_Adenine-N(6)_MTase"/>
</dbReference>
<dbReference type="GO" id="GO:0008033">
    <property type="term" value="P:tRNA processing"/>
    <property type="evidence" value="ECO:0007669"/>
    <property type="project" value="UniProtKB-UniRule"/>
</dbReference>
<keyword evidence="3 6" id="KW-0808">Transferase</keyword>
<dbReference type="CDD" id="cd02440">
    <property type="entry name" value="AdoMet_MTases"/>
    <property type="match status" value="1"/>
</dbReference>
<dbReference type="EC" id="2.1.1.223" evidence="6"/>
<keyword evidence="9" id="KW-1185">Reference proteome</keyword>
<gene>
    <name evidence="8" type="ORF">FHS56_000747</name>
</gene>
<dbReference type="Gene3D" id="3.40.50.150">
    <property type="entry name" value="Vaccinia Virus protein VP39"/>
    <property type="match status" value="1"/>
</dbReference>
<evidence type="ECO:0000313" key="9">
    <source>
        <dbReference type="Proteomes" id="UP000537126"/>
    </source>
</evidence>
<accession>A0A846MP83</accession>
<dbReference type="GO" id="GO:0003676">
    <property type="term" value="F:nucleic acid binding"/>
    <property type="evidence" value="ECO:0007669"/>
    <property type="project" value="InterPro"/>
</dbReference>
<evidence type="ECO:0000256" key="1">
    <source>
        <dbReference type="ARBA" id="ARBA00022490"/>
    </source>
</evidence>
<dbReference type="EMBL" id="JAASRN010000001">
    <property type="protein sequence ID" value="NIK73261.1"/>
    <property type="molecule type" value="Genomic_DNA"/>
</dbReference>
<name>A0A846MP83_9BACT</name>
<dbReference type="InterPro" id="IPR022882">
    <property type="entry name" value="tRNA_adenine-N6_MeTrfase"/>
</dbReference>
<comment type="catalytic activity">
    <reaction evidence="6">
        <text>adenosine(37) in tRNA1(Val) + S-adenosyl-L-methionine = N(6)-methyladenosine(37) in tRNA1(Val) + S-adenosyl-L-homocysteine + H(+)</text>
        <dbReference type="Rhea" id="RHEA:43160"/>
        <dbReference type="Rhea" id="RHEA-COMP:10369"/>
        <dbReference type="Rhea" id="RHEA-COMP:10370"/>
        <dbReference type="ChEBI" id="CHEBI:15378"/>
        <dbReference type="ChEBI" id="CHEBI:57856"/>
        <dbReference type="ChEBI" id="CHEBI:59789"/>
        <dbReference type="ChEBI" id="CHEBI:74411"/>
        <dbReference type="ChEBI" id="CHEBI:74449"/>
        <dbReference type="EC" id="2.1.1.223"/>
    </reaction>
</comment>
<dbReference type="HAMAP" id="MF_01872">
    <property type="entry name" value="tRNA_methyltr_YfiC"/>
    <property type="match status" value="1"/>
</dbReference>
<dbReference type="GO" id="GO:0005737">
    <property type="term" value="C:cytoplasm"/>
    <property type="evidence" value="ECO:0007669"/>
    <property type="project" value="UniProtKB-SubCell"/>
</dbReference>
<comment type="function">
    <text evidence="6">Specifically methylates the adenine in position 37 of tRNA(1)(Val) (anticodon cmo5UAC).</text>
</comment>